<comment type="function">
    <text evidence="3 14 16">Endonuclease that specifically degrades the RNA of RNA-DNA hybrids.</text>
</comment>
<evidence type="ECO:0000256" key="10">
    <source>
        <dbReference type="ARBA" id="ARBA00022723"/>
    </source>
</evidence>
<keyword evidence="10 14" id="KW-0479">Metal-binding</keyword>
<dbReference type="InterPro" id="IPR024567">
    <property type="entry name" value="RNase_HII/HIII_dom"/>
</dbReference>
<evidence type="ECO:0000256" key="15">
    <source>
        <dbReference type="PROSITE-ProRule" id="PRU01319"/>
    </source>
</evidence>
<dbReference type="CDD" id="cd07182">
    <property type="entry name" value="RNase_HII_bacteria_HII_like"/>
    <property type="match status" value="1"/>
</dbReference>
<keyword evidence="13 14" id="KW-0464">Manganese</keyword>
<comment type="cofactor">
    <cofactor evidence="14 15">
        <name>Mn(2+)</name>
        <dbReference type="ChEBI" id="CHEBI:29035"/>
    </cofactor>
    <cofactor evidence="14 15">
        <name>Mg(2+)</name>
        <dbReference type="ChEBI" id="CHEBI:18420"/>
    </cofactor>
    <text evidence="14 15">Manganese or magnesium. Binds 1 divalent metal ion per monomer in the absence of substrate. May bind a second metal ion after substrate binding.</text>
</comment>
<feature type="domain" description="RNase H type-2" evidence="17">
    <location>
        <begin position="84"/>
        <end position="273"/>
    </location>
</feature>
<dbReference type="EMBL" id="FOKI01000023">
    <property type="protein sequence ID" value="SFB27402.1"/>
    <property type="molecule type" value="Genomic_DNA"/>
</dbReference>
<dbReference type="PROSITE" id="PS51975">
    <property type="entry name" value="RNASE_H_2"/>
    <property type="match status" value="1"/>
</dbReference>
<dbReference type="InterPro" id="IPR036397">
    <property type="entry name" value="RNaseH_sf"/>
</dbReference>
<feature type="binding site" evidence="14 15">
    <location>
        <position position="91"/>
    </location>
    <ligand>
        <name>a divalent metal cation</name>
        <dbReference type="ChEBI" id="CHEBI:60240"/>
    </ligand>
</feature>
<evidence type="ECO:0000313" key="18">
    <source>
        <dbReference type="EMBL" id="SFB27402.1"/>
    </source>
</evidence>
<dbReference type="Proteomes" id="UP000198619">
    <property type="component" value="Unassembled WGS sequence"/>
</dbReference>
<dbReference type="RefSeq" id="WP_090042164.1">
    <property type="nucleotide sequence ID" value="NZ_FOKI01000023.1"/>
</dbReference>
<evidence type="ECO:0000256" key="5">
    <source>
        <dbReference type="ARBA" id="ARBA00007383"/>
    </source>
</evidence>
<dbReference type="InterPro" id="IPR022898">
    <property type="entry name" value="RNase_HII"/>
</dbReference>
<comment type="similarity">
    <text evidence="5 14 16">Belongs to the RNase HII family.</text>
</comment>
<comment type="catalytic activity">
    <reaction evidence="1 14 15 16">
        <text>Endonucleolytic cleavage to 5'-phosphomonoester.</text>
        <dbReference type="EC" id="3.1.26.4"/>
    </reaction>
</comment>
<evidence type="ECO:0000256" key="3">
    <source>
        <dbReference type="ARBA" id="ARBA00004065"/>
    </source>
</evidence>
<evidence type="ECO:0000259" key="17">
    <source>
        <dbReference type="PROSITE" id="PS51975"/>
    </source>
</evidence>
<name>A0A1I0ZPW8_9CLOT</name>
<evidence type="ECO:0000256" key="14">
    <source>
        <dbReference type="HAMAP-Rule" id="MF_00052"/>
    </source>
</evidence>
<evidence type="ECO:0000256" key="6">
    <source>
        <dbReference type="ARBA" id="ARBA00012180"/>
    </source>
</evidence>
<evidence type="ECO:0000256" key="7">
    <source>
        <dbReference type="ARBA" id="ARBA00019179"/>
    </source>
</evidence>
<evidence type="ECO:0000256" key="9">
    <source>
        <dbReference type="ARBA" id="ARBA00022722"/>
    </source>
</evidence>
<evidence type="ECO:0000256" key="16">
    <source>
        <dbReference type="RuleBase" id="RU003515"/>
    </source>
</evidence>
<dbReference type="GO" id="GO:0030145">
    <property type="term" value="F:manganese ion binding"/>
    <property type="evidence" value="ECO:0007669"/>
    <property type="project" value="UniProtKB-UniRule"/>
</dbReference>
<keyword evidence="12 14" id="KW-0378">Hydrolase</keyword>
<proteinExistence type="inferred from homology"/>
<reference evidence="18 19" key="1">
    <citation type="submission" date="2016-10" db="EMBL/GenBank/DDBJ databases">
        <authorList>
            <person name="de Groot N.N."/>
        </authorList>
    </citation>
    <scope>NUCLEOTIDE SEQUENCE [LARGE SCALE GENOMIC DNA]</scope>
    <source>
        <strain evidence="18 19">DSM 12271</strain>
    </source>
</reference>
<evidence type="ECO:0000256" key="12">
    <source>
        <dbReference type="ARBA" id="ARBA00022801"/>
    </source>
</evidence>
<comment type="cofactor">
    <cofactor evidence="2">
        <name>Mg(2+)</name>
        <dbReference type="ChEBI" id="CHEBI:18420"/>
    </cofactor>
</comment>
<dbReference type="GO" id="GO:0005737">
    <property type="term" value="C:cytoplasm"/>
    <property type="evidence" value="ECO:0007669"/>
    <property type="project" value="UniProtKB-SubCell"/>
</dbReference>
<dbReference type="GO" id="GO:0003723">
    <property type="term" value="F:RNA binding"/>
    <property type="evidence" value="ECO:0007669"/>
    <property type="project" value="UniProtKB-UniRule"/>
</dbReference>
<evidence type="ECO:0000256" key="13">
    <source>
        <dbReference type="ARBA" id="ARBA00023211"/>
    </source>
</evidence>
<dbReference type="GO" id="GO:0032299">
    <property type="term" value="C:ribonuclease H2 complex"/>
    <property type="evidence" value="ECO:0007669"/>
    <property type="project" value="TreeGrafter"/>
</dbReference>
<dbReference type="OrthoDB" id="9803420at2"/>
<dbReference type="NCBIfam" id="NF000594">
    <property type="entry name" value="PRK00015.1-1"/>
    <property type="match status" value="1"/>
</dbReference>
<gene>
    <name evidence="14" type="primary">rnhB</name>
    <name evidence="18" type="ORF">SAMN04488528_102348</name>
</gene>
<dbReference type="AlphaFoldDB" id="A0A1I0ZPW8"/>
<dbReference type="GO" id="GO:0004523">
    <property type="term" value="F:RNA-DNA hybrid ribonuclease activity"/>
    <property type="evidence" value="ECO:0007669"/>
    <property type="project" value="UniProtKB-UniRule"/>
</dbReference>
<evidence type="ECO:0000313" key="19">
    <source>
        <dbReference type="Proteomes" id="UP000198619"/>
    </source>
</evidence>
<keyword evidence="8 14" id="KW-0963">Cytoplasm</keyword>
<dbReference type="InterPro" id="IPR001352">
    <property type="entry name" value="RNase_HII/HIII"/>
</dbReference>
<dbReference type="GO" id="GO:0006298">
    <property type="term" value="P:mismatch repair"/>
    <property type="evidence" value="ECO:0007669"/>
    <property type="project" value="TreeGrafter"/>
</dbReference>
<evidence type="ECO:0000256" key="11">
    <source>
        <dbReference type="ARBA" id="ARBA00022759"/>
    </source>
</evidence>
<dbReference type="NCBIfam" id="NF000595">
    <property type="entry name" value="PRK00015.1-3"/>
    <property type="match status" value="1"/>
</dbReference>
<dbReference type="PANTHER" id="PTHR10954">
    <property type="entry name" value="RIBONUCLEASE H2 SUBUNIT A"/>
    <property type="match status" value="1"/>
</dbReference>
<dbReference type="PANTHER" id="PTHR10954:SF18">
    <property type="entry name" value="RIBONUCLEASE HII"/>
    <property type="match status" value="1"/>
</dbReference>
<dbReference type="GO" id="GO:0043137">
    <property type="term" value="P:DNA replication, removal of RNA primer"/>
    <property type="evidence" value="ECO:0007669"/>
    <property type="project" value="TreeGrafter"/>
</dbReference>
<evidence type="ECO:0000256" key="8">
    <source>
        <dbReference type="ARBA" id="ARBA00022490"/>
    </source>
</evidence>
<evidence type="ECO:0000256" key="2">
    <source>
        <dbReference type="ARBA" id="ARBA00001946"/>
    </source>
</evidence>
<sequence length="273" mass="30753">MDLLNLTTTEGIKFKDLKEAVDKVNVEIIEKQDIDKIIKTINEDSRKNVLSLGMKLEKAFQKHINEINRVKKLYDFDKSYGMGLMVAGVDEVGRGPLAGPIVAAAVILDINVDLSDIILYINDSKVLNEKKREELSIIIKEKALSYSIKLCTNEEIDTQGIAYCNNKVFKDACESLTIKPNLVLSDGYLIKGFDIDNKSVIKGDAHSASIACASIIAKVYRDNLMKEYHKKYPEYDFYNNAGYGTKNHIEAIKKHGITPIHRESFLKNIDYIG</sequence>
<comment type="subcellular location">
    <subcellularLocation>
        <location evidence="4 14">Cytoplasm</location>
    </subcellularLocation>
</comment>
<dbReference type="STRING" id="84698.SAMN04488528_102348"/>
<dbReference type="InterPro" id="IPR012337">
    <property type="entry name" value="RNaseH-like_sf"/>
</dbReference>
<feature type="binding site" evidence="14 15">
    <location>
        <position position="186"/>
    </location>
    <ligand>
        <name>a divalent metal cation</name>
        <dbReference type="ChEBI" id="CHEBI:60240"/>
    </ligand>
</feature>
<dbReference type="EC" id="3.1.26.4" evidence="6 14"/>
<dbReference type="SUPFAM" id="SSF53098">
    <property type="entry name" value="Ribonuclease H-like"/>
    <property type="match status" value="1"/>
</dbReference>
<protein>
    <recommendedName>
        <fullName evidence="7 14">Ribonuclease HII</fullName>
        <shortName evidence="14">RNase HII</shortName>
        <ecNumber evidence="6 14">3.1.26.4</ecNumber>
    </recommendedName>
</protein>
<keyword evidence="9 14" id="KW-0540">Nuclease</keyword>
<keyword evidence="19" id="KW-1185">Reference proteome</keyword>
<evidence type="ECO:0000256" key="4">
    <source>
        <dbReference type="ARBA" id="ARBA00004496"/>
    </source>
</evidence>
<dbReference type="Gene3D" id="3.30.420.10">
    <property type="entry name" value="Ribonuclease H-like superfamily/Ribonuclease H"/>
    <property type="match status" value="1"/>
</dbReference>
<organism evidence="18 19">
    <name type="scientific">Clostridium frigidicarnis</name>
    <dbReference type="NCBI Taxonomy" id="84698"/>
    <lineage>
        <taxon>Bacteria</taxon>
        <taxon>Bacillati</taxon>
        <taxon>Bacillota</taxon>
        <taxon>Clostridia</taxon>
        <taxon>Eubacteriales</taxon>
        <taxon>Clostridiaceae</taxon>
        <taxon>Clostridium</taxon>
    </lineage>
</organism>
<dbReference type="HAMAP" id="MF_00052_B">
    <property type="entry name" value="RNase_HII_B"/>
    <property type="match status" value="1"/>
</dbReference>
<dbReference type="Pfam" id="PF01351">
    <property type="entry name" value="RNase_HII"/>
    <property type="match status" value="1"/>
</dbReference>
<keyword evidence="11 14" id="KW-0255">Endonuclease</keyword>
<evidence type="ECO:0000256" key="1">
    <source>
        <dbReference type="ARBA" id="ARBA00000077"/>
    </source>
</evidence>
<feature type="binding site" evidence="14 15">
    <location>
        <position position="90"/>
    </location>
    <ligand>
        <name>a divalent metal cation</name>
        <dbReference type="ChEBI" id="CHEBI:60240"/>
    </ligand>
</feature>
<accession>A0A1I0ZPW8</accession>